<name>A0A5C1QFX0_9SPIO</name>
<evidence type="ECO:0000313" key="2">
    <source>
        <dbReference type="EMBL" id="QEN06411.1"/>
    </source>
</evidence>
<keyword evidence="3" id="KW-1185">Reference proteome</keyword>
<keyword evidence="1" id="KW-0472">Membrane</keyword>
<protein>
    <recommendedName>
        <fullName evidence="4">YgjV family protein</fullName>
    </recommendedName>
</protein>
<feature type="transmembrane region" description="Helical" evidence="1">
    <location>
        <begin position="42"/>
        <end position="60"/>
    </location>
</feature>
<dbReference type="KEGG" id="sper:EW093_16105"/>
<keyword evidence="1" id="KW-1133">Transmembrane helix</keyword>
<dbReference type="OrthoDB" id="677174at2"/>
<keyword evidence="1" id="KW-0812">Transmembrane</keyword>
<dbReference type="EMBL" id="CP035807">
    <property type="protein sequence ID" value="QEN06411.1"/>
    <property type="molecule type" value="Genomic_DNA"/>
</dbReference>
<proteinExistence type="predicted"/>
<accession>A0A5C1QFX0</accession>
<dbReference type="Proteomes" id="UP000323824">
    <property type="component" value="Chromosome"/>
</dbReference>
<evidence type="ECO:0000256" key="1">
    <source>
        <dbReference type="SAM" id="Phobius"/>
    </source>
</evidence>
<organism evidence="2 3">
    <name type="scientific">Thiospirochaeta perfilievii</name>
    <dbReference type="NCBI Taxonomy" id="252967"/>
    <lineage>
        <taxon>Bacteria</taxon>
        <taxon>Pseudomonadati</taxon>
        <taxon>Spirochaetota</taxon>
        <taxon>Spirochaetia</taxon>
        <taxon>Spirochaetales</taxon>
        <taxon>Spirochaetaceae</taxon>
        <taxon>Thiospirochaeta</taxon>
    </lineage>
</organism>
<dbReference type="AlphaFoldDB" id="A0A5C1QFX0"/>
<reference evidence="2 3" key="1">
    <citation type="submission" date="2019-02" db="EMBL/GenBank/DDBJ databases">
        <authorList>
            <person name="Fomenkov A."/>
            <person name="Dubinina G."/>
            <person name="Grabovich M."/>
            <person name="Vincze T."/>
            <person name="Roberts R.J."/>
        </authorList>
    </citation>
    <scope>NUCLEOTIDE SEQUENCE [LARGE SCALE GENOMIC DNA]</scope>
    <source>
        <strain evidence="2 3">P</strain>
    </source>
</reference>
<evidence type="ECO:0008006" key="4">
    <source>
        <dbReference type="Google" id="ProtNLM"/>
    </source>
</evidence>
<gene>
    <name evidence="2" type="ORF">EW093_16105</name>
</gene>
<evidence type="ECO:0000313" key="3">
    <source>
        <dbReference type="Proteomes" id="UP000323824"/>
    </source>
</evidence>
<sequence length="64" mass="7182">MGSFVVLISLTMGSIIKLRWINLIGAAMFSVYSILIGSFPTFIMNFGIVLIDIYFLTKLYKVEA</sequence>
<reference evidence="2 3" key="2">
    <citation type="submission" date="2019-09" db="EMBL/GenBank/DDBJ databases">
        <title>Complete Genome Sequence and Methylome Analysis of free living Spirochaetas.</title>
        <authorList>
            <person name="Leshcheva N."/>
            <person name="Mikheeva N."/>
        </authorList>
    </citation>
    <scope>NUCLEOTIDE SEQUENCE [LARGE SCALE GENOMIC DNA]</scope>
    <source>
        <strain evidence="2 3">P</strain>
    </source>
</reference>